<evidence type="ECO:0000259" key="2">
    <source>
        <dbReference type="SMART" id="SM00418"/>
    </source>
</evidence>
<dbReference type="GO" id="GO:0003677">
    <property type="term" value="F:DNA binding"/>
    <property type="evidence" value="ECO:0007669"/>
    <property type="project" value="UniProtKB-KW"/>
</dbReference>
<dbReference type="STRING" id="237682.SAMN05421676_108138"/>
<dbReference type="InterPro" id="IPR036390">
    <property type="entry name" value="WH_DNA-bd_sf"/>
</dbReference>
<dbReference type="SUPFAM" id="SSF46785">
    <property type="entry name" value="Winged helix' DNA-binding domain"/>
    <property type="match status" value="1"/>
</dbReference>
<proteinExistence type="predicted"/>
<dbReference type="InterPro" id="IPR011991">
    <property type="entry name" value="ArsR-like_HTH"/>
</dbReference>
<evidence type="ECO:0000256" key="1">
    <source>
        <dbReference type="ARBA" id="ARBA00023125"/>
    </source>
</evidence>
<dbReference type="SMART" id="SM00418">
    <property type="entry name" value="HTH_ARSR"/>
    <property type="match status" value="1"/>
</dbReference>
<keyword evidence="1" id="KW-0238">DNA-binding</keyword>
<gene>
    <name evidence="3" type="ORF">SAMN05421676_108138</name>
</gene>
<dbReference type="AlphaFoldDB" id="A0A1I0HAK7"/>
<sequence>MKQKPISTITSYEQLKIISDPLRIKILSYLIEKPHTGHQLAENLNLSRAKILYHLRELEKYEFIKLVKKIERGGNILKYYQAIAKGFIPDDSLLVFSESEEATRQSYLEVLDRAKSRVITAPSSSFSPESADVEKWNSLSLQQEVSVSKEKFLEFANKYRELINELSCNNETKDKDDKDKYYIMTTAFKIDEFLFSNSEEDK</sequence>
<keyword evidence="4" id="KW-1185">Reference proteome</keyword>
<dbReference type="GO" id="GO:0003700">
    <property type="term" value="F:DNA-binding transcription factor activity"/>
    <property type="evidence" value="ECO:0007669"/>
    <property type="project" value="InterPro"/>
</dbReference>
<dbReference type="EMBL" id="FOHJ01000008">
    <property type="protein sequence ID" value="SET80859.1"/>
    <property type="molecule type" value="Genomic_DNA"/>
</dbReference>
<feature type="domain" description="HTH arsR-type" evidence="2">
    <location>
        <begin position="13"/>
        <end position="112"/>
    </location>
</feature>
<dbReference type="Proteomes" id="UP000199095">
    <property type="component" value="Unassembled WGS sequence"/>
</dbReference>
<dbReference type="RefSeq" id="WP_093136243.1">
    <property type="nucleotide sequence ID" value="NZ_FOHJ01000008.1"/>
</dbReference>
<protein>
    <submittedName>
        <fullName evidence="3">Helix-turn-helix domain-containing protein</fullName>
    </submittedName>
</protein>
<evidence type="ECO:0000313" key="4">
    <source>
        <dbReference type="Proteomes" id="UP000199095"/>
    </source>
</evidence>
<accession>A0A1I0HAK7</accession>
<organism evidence="3 4">
    <name type="scientific">Salinibacillus kushneri</name>
    <dbReference type="NCBI Taxonomy" id="237682"/>
    <lineage>
        <taxon>Bacteria</taxon>
        <taxon>Bacillati</taxon>
        <taxon>Bacillota</taxon>
        <taxon>Bacilli</taxon>
        <taxon>Bacillales</taxon>
        <taxon>Bacillaceae</taxon>
        <taxon>Salinibacillus</taxon>
    </lineage>
</organism>
<dbReference type="Gene3D" id="1.10.10.10">
    <property type="entry name" value="Winged helix-like DNA-binding domain superfamily/Winged helix DNA-binding domain"/>
    <property type="match status" value="1"/>
</dbReference>
<name>A0A1I0HAK7_9BACI</name>
<dbReference type="PANTHER" id="PTHR38600:SF2">
    <property type="entry name" value="SLL0088 PROTEIN"/>
    <property type="match status" value="1"/>
</dbReference>
<dbReference type="OrthoDB" id="1691727at2"/>
<dbReference type="PANTHER" id="PTHR38600">
    <property type="entry name" value="TRANSCRIPTIONAL REGULATORY PROTEIN"/>
    <property type="match status" value="1"/>
</dbReference>
<dbReference type="InterPro" id="IPR036388">
    <property type="entry name" value="WH-like_DNA-bd_sf"/>
</dbReference>
<evidence type="ECO:0000313" key="3">
    <source>
        <dbReference type="EMBL" id="SET80859.1"/>
    </source>
</evidence>
<reference evidence="4" key="1">
    <citation type="submission" date="2016-10" db="EMBL/GenBank/DDBJ databases">
        <authorList>
            <person name="Varghese N."/>
            <person name="Submissions S."/>
        </authorList>
    </citation>
    <scope>NUCLEOTIDE SEQUENCE [LARGE SCALE GENOMIC DNA]</scope>
    <source>
        <strain evidence="4">CGMCC 1.3566</strain>
    </source>
</reference>
<dbReference type="CDD" id="cd00090">
    <property type="entry name" value="HTH_ARSR"/>
    <property type="match status" value="1"/>
</dbReference>
<dbReference type="InterPro" id="IPR001845">
    <property type="entry name" value="HTH_ArsR_DNA-bd_dom"/>
</dbReference>
<dbReference type="Pfam" id="PF01022">
    <property type="entry name" value="HTH_5"/>
    <property type="match status" value="1"/>
</dbReference>